<dbReference type="Gene3D" id="3.30.530.20">
    <property type="match status" value="1"/>
</dbReference>
<dbReference type="InterPro" id="IPR023393">
    <property type="entry name" value="START-like_dom_sf"/>
</dbReference>
<evidence type="ECO:0000313" key="3">
    <source>
        <dbReference type="EMBL" id="RVX12619.1"/>
    </source>
</evidence>
<dbReference type="OrthoDB" id="1072116at2759"/>
<dbReference type="GO" id="GO:0009738">
    <property type="term" value="P:abscisic acid-activated signaling pathway"/>
    <property type="evidence" value="ECO:0007669"/>
    <property type="project" value="InterPro"/>
</dbReference>
<dbReference type="Pfam" id="PF00407">
    <property type="entry name" value="Bet_v_1"/>
    <property type="match status" value="1"/>
</dbReference>
<dbReference type="InterPro" id="IPR052006">
    <property type="entry name" value="MLP-like"/>
</dbReference>
<organism evidence="3 4">
    <name type="scientific">Vitis vinifera</name>
    <name type="common">Grape</name>
    <dbReference type="NCBI Taxonomy" id="29760"/>
    <lineage>
        <taxon>Eukaryota</taxon>
        <taxon>Viridiplantae</taxon>
        <taxon>Streptophyta</taxon>
        <taxon>Embryophyta</taxon>
        <taxon>Tracheophyta</taxon>
        <taxon>Spermatophyta</taxon>
        <taxon>Magnoliopsida</taxon>
        <taxon>eudicotyledons</taxon>
        <taxon>Gunneridae</taxon>
        <taxon>Pentapetalae</taxon>
        <taxon>rosids</taxon>
        <taxon>Vitales</taxon>
        <taxon>Vitaceae</taxon>
        <taxon>Viteae</taxon>
        <taxon>Vitis</taxon>
    </lineage>
</organism>
<name>A0A438JUL6_VITVI</name>
<accession>A0A438JUL6</accession>
<dbReference type="AlphaFoldDB" id="A0A438JUL6"/>
<dbReference type="GO" id="GO:0004864">
    <property type="term" value="F:protein phosphatase inhibitor activity"/>
    <property type="evidence" value="ECO:0007669"/>
    <property type="project" value="InterPro"/>
</dbReference>
<feature type="domain" description="Bet v I/Major latex protein" evidence="2">
    <location>
        <begin position="2"/>
        <end position="151"/>
    </location>
</feature>
<dbReference type="GO" id="GO:0006952">
    <property type="term" value="P:defense response"/>
    <property type="evidence" value="ECO:0007669"/>
    <property type="project" value="InterPro"/>
</dbReference>
<dbReference type="Proteomes" id="UP000288805">
    <property type="component" value="Unassembled WGS sequence"/>
</dbReference>
<dbReference type="GO" id="GO:0010427">
    <property type="term" value="F:abscisic acid binding"/>
    <property type="evidence" value="ECO:0007669"/>
    <property type="project" value="InterPro"/>
</dbReference>
<reference evidence="3 4" key="1">
    <citation type="journal article" date="2018" name="PLoS Genet.">
        <title>Population sequencing reveals clonal diversity and ancestral inbreeding in the grapevine cultivar Chardonnay.</title>
        <authorList>
            <person name="Roach M.J."/>
            <person name="Johnson D.L."/>
            <person name="Bohlmann J."/>
            <person name="van Vuuren H.J."/>
            <person name="Jones S.J."/>
            <person name="Pretorius I.S."/>
            <person name="Schmidt S.A."/>
            <person name="Borneman A.R."/>
        </authorList>
    </citation>
    <scope>NUCLEOTIDE SEQUENCE [LARGE SCALE GENOMIC DNA]</scope>
    <source>
        <strain evidence="4">cv. Chardonnay</strain>
        <tissue evidence="3">Leaf</tissue>
    </source>
</reference>
<proteinExistence type="inferred from homology"/>
<evidence type="ECO:0000313" key="4">
    <source>
        <dbReference type="Proteomes" id="UP000288805"/>
    </source>
</evidence>
<comment type="caution">
    <text evidence="3">The sequence shown here is derived from an EMBL/GenBank/DDBJ whole genome shotgun (WGS) entry which is preliminary data.</text>
</comment>
<dbReference type="PRINTS" id="PR00634">
    <property type="entry name" value="BETALLERGEN"/>
</dbReference>
<evidence type="ECO:0000259" key="2">
    <source>
        <dbReference type="SMART" id="SM01037"/>
    </source>
</evidence>
<dbReference type="CDD" id="cd07816">
    <property type="entry name" value="Bet_v1-like"/>
    <property type="match status" value="1"/>
</dbReference>
<dbReference type="SMART" id="SM01037">
    <property type="entry name" value="Bet_v_1"/>
    <property type="match status" value="1"/>
</dbReference>
<dbReference type="PANTHER" id="PTHR31338:SF16">
    <property type="entry name" value="POLYKETIDE CYCLASE_DEHYDRASE AND LIPID TRANSPORT SUPERFAMILY PROTEIN"/>
    <property type="match status" value="1"/>
</dbReference>
<dbReference type="InterPro" id="IPR000916">
    <property type="entry name" value="Bet_v_I/MLP"/>
</dbReference>
<dbReference type="InterPro" id="IPR024949">
    <property type="entry name" value="Bet_v_I_allergen"/>
</dbReference>
<dbReference type="PANTHER" id="PTHR31338">
    <property type="entry name" value="POLYKETIDE CYCLASE/DEHYDRASE AND LIPID TRANSPORT SUPERFAMILY PROTEIN"/>
    <property type="match status" value="1"/>
</dbReference>
<dbReference type="EMBL" id="QGNW01000027">
    <property type="protein sequence ID" value="RVX12619.1"/>
    <property type="molecule type" value="Genomic_DNA"/>
</dbReference>
<gene>
    <name evidence="3" type="primary">MLP43_5</name>
    <name evidence="3" type="ORF">CK203_011586</name>
</gene>
<dbReference type="GO" id="GO:0038023">
    <property type="term" value="F:signaling receptor activity"/>
    <property type="evidence" value="ECO:0007669"/>
    <property type="project" value="InterPro"/>
</dbReference>
<evidence type="ECO:0000256" key="1">
    <source>
        <dbReference type="ARBA" id="ARBA00038242"/>
    </source>
</evidence>
<protein>
    <submittedName>
        <fullName evidence="3">MLP-like protein 43</fullName>
    </submittedName>
</protein>
<dbReference type="OMA" id="NVMPMGE"/>
<sequence length="151" mass="17117">MALTGKLEIETEIKAPADKFFKIFRSQAHHLPNICSDKIHKIEVHEGDWETQGSVKHWSYTIGGNSKSIKESVESIDEENRSITFKVSDGEVLNDYKSYKFTTQAIPKGEGCLVKWTIEYEKASEDGPDPHDYLEFAVTVTKDIESHLLNA</sequence>
<comment type="similarity">
    <text evidence="1">Belongs to the MLP family.</text>
</comment>
<dbReference type="SUPFAM" id="SSF55961">
    <property type="entry name" value="Bet v1-like"/>
    <property type="match status" value="1"/>
</dbReference>